<sequence>MILVGSARILPAHSHRHNNKTKRRKRCIIPLQPYSSSVEHSSSRAARRVKHICRCQGLQEDPMIHHPVSAPPTRFTGNETLTASKEALTGVSDGDYAGAVEEAVPRVPPPGLVVGVHGHRRPRQQAVGLGAAAGALDGAAVALGAGELQVAPQRRLLRRRLGHAPCVAPMVQGFCRRRCC</sequence>
<dbReference type="FunCoup" id="C0PJA7">
    <property type="interactions" value="473"/>
</dbReference>
<evidence type="ECO:0000313" key="1">
    <source>
        <dbReference type="EMBL" id="ACN35273.1"/>
    </source>
</evidence>
<reference evidence="2" key="2">
    <citation type="submission" date="2015-12" db="EMBL/GenBank/DDBJ databases">
        <title>Update maize B73 reference genome by single molecule sequencing technologies.</title>
        <authorList>
            <consortium name="Maize Genome Sequencing Project"/>
            <person name="Ware D."/>
        </authorList>
    </citation>
    <scope>NUCLEOTIDE SEQUENCE</scope>
    <source>
        <tissue evidence="2">Seedling</tissue>
    </source>
</reference>
<evidence type="ECO:0000313" key="2">
    <source>
        <dbReference type="EMBL" id="AQK50908.1"/>
    </source>
</evidence>
<proteinExistence type="evidence at transcript level"/>
<reference evidence="1" key="1">
    <citation type="journal article" date="2009" name="PLoS Genet.">
        <title>Sequencing, mapping, and analysis of 27,455 maize full-length cDNAs.</title>
        <authorList>
            <person name="Soderlund C."/>
            <person name="Descour A."/>
            <person name="Kudrna D."/>
            <person name="Bomhoff M."/>
            <person name="Boyd L."/>
            <person name="Currie J."/>
            <person name="Angelova A."/>
            <person name="Collura K."/>
            <person name="Wissotski M."/>
            <person name="Ashley E."/>
            <person name="Morrow D."/>
            <person name="Fernandes J."/>
            <person name="Walbot V."/>
            <person name="Yu Y."/>
        </authorList>
    </citation>
    <scope>NUCLEOTIDE SEQUENCE</scope>
    <source>
        <strain evidence="1">B73</strain>
    </source>
</reference>
<dbReference type="AlphaFoldDB" id="C0PJA7"/>
<protein>
    <submittedName>
        <fullName evidence="1">Uncharacterized protein</fullName>
    </submittedName>
</protein>
<dbReference type="InParanoid" id="C0PJA7"/>
<accession>C0PJA7</accession>
<gene>
    <name evidence="2" type="ORF">ZEAMMB73_Zm00001d049613</name>
</gene>
<dbReference type="EMBL" id="BT068376">
    <property type="protein sequence ID" value="ACN35273.1"/>
    <property type="molecule type" value="mRNA"/>
</dbReference>
<dbReference type="EMBL" id="CM000780">
    <property type="protein sequence ID" value="AQK50908.1"/>
    <property type="molecule type" value="Genomic_DNA"/>
</dbReference>
<name>C0PJA7_MAIZE</name>
<organism evidence="1">
    <name type="scientific">Zea mays</name>
    <name type="common">Maize</name>
    <dbReference type="NCBI Taxonomy" id="4577"/>
    <lineage>
        <taxon>Eukaryota</taxon>
        <taxon>Viridiplantae</taxon>
        <taxon>Streptophyta</taxon>
        <taxon>Embryophyta</taxon>
        <taxon>Tracheophyta</taxon>
        <taxon>Spermatophyta</taxon>
        <taxon>Magnoliopsida</taxon>
        <taxon>Liliopsida</taxon>
        <taxon>Poales</taxon>
        <taxon>Poaceae</taxon>
        <taxon>PACMAD clade</taxon>
        <taxon>Panicoideae</taxon>
        <taxon>Andropogonodae</taxon>
        <taxon>Andropogoneae</taxon>
        <taxon>Tripsacinae</taxon>
        <taxon>Zea</taxon>
    </lineage>
</organism>
<dbReference type="IntAct" id="C0PJA7">
    <property type="interactions" value="8"/>
</dbReference>
<dbReference type="EMBL" id="BT084121">
    <property type="protein sequence ID" value="ACR34474.1"/>
    <property type="molecule type" value="mRNA"/>
</dbReference>